<organism evidence="1 2">
    <name type="scientific">Noviherbaspirillum humi</name>
    <dbReference type="NCBI Taxonomy" id="1688639"/>
    <lineage>
        <taxon>Bacteria</taxon>
        <taxon>Pseudomonadati</taxon>
        <taxon>Pseudomonadota</taxon>
        <taxon>Betaproteobacteria</taxon>
        <taxon>Burkholderiales</taxon>
        <taxon>Oxalobacteraceae</taxon>
        <taxon>Noviherbaspirillum</taxon>
    </lineage>
</organism>
<sequence length="98" mass="10319">MSAIAIKDLSFKTELGTDDMAAVSGGTGMPSCLPAFCFPSYAGPSFDFDMKSVDFKASQQMQQSQNTLVNNGNNVAFASGITANVTPTQNGSNNINFH</sequence>
<accession>A0A239LX98</accession>
<evidence type="ECO:0000313" key="1">
    <source>
        <dbReference type="EMBL" id="SNT34910.1"/>
    </source>
</evidence>
<gene>
    <name evidence="1" type="ORF">SAMN06265795_12736</name>
</gene>
<dbReference type="Proteomes" id="UP000198284">
    <property type="component" value="Unassembled WGS sequence"/>
</dbReference>
<reference evidence="1 2" key="1">
    <citation type="submission" date="2017-06" db="EMBL/GenBank/DDBJ databases">
        <authorList>
            <person name="Kim H.J."/>
            <person name="Triplett B.A."/>
        </authorList>
    </citation>
    <scope>NUCLEOTIDE SEQUENCE [LARGE SCALE GENOMIC DNA]</scope>
    <source>
        <strain evidence="1 2">U15</strain>
    </source>
</reference>
<keyword evidence="2" id="KW-1185">Reference proteome</keyword>
<dbReference type="AlphaFoldDB" id="A0A239LX98"/>
<evidence type="ECO:0000313" key="2">
    <source>
        <dbReference type="Proteomes" id="UP000198284"/>
    </source>
</evidence>
<dbReference type="OrthoDB" id="8757904at2"/>
<protein>
    <submittedName>
        <fullName evidence="1">Uncharacterized protein</fullName>
    </submittedName>
</protein>
<dbReference type="EMBL" id="FZOT01000027">
    <property type="protein sequence ID" value="SNT34910.1"/>
    <property type="molecule type" value="Genomic_DNA"/>
</dbReference>
<dbReference type="RefSeq" id="WP_089401681.1">
    <property type="nucleotide sequence ID" value="NZ_FZOT01000027.1"/>
</dbReference>
<proteinExistence type="predicted"/>
<name>A0A239LX98_9BURK</name>